<comment type="caution">
    <text evidence="2">The sequence shown here is derived from an EMBL/GenBank/DDBJ whole genome shotgun (WGS) entry which is preliminary data.</text>
</comment>
<reference evidence="2 3" key="1">
    <citation type="submission" date="2022-06" db="EMBL/GenBank/DDBJ databases">
        <title>Whole-genome of Asaia lannensis strain LMG 27011T.</title>
        <authorList>
            <person name="Sombolestani A."/>
        </authorList>
    </citation>
    <scope>NUCLEOTIDE SEQUENCE [LARGE SCALE GENOMIC DNA]</scope>
    <source>
        <strain evidence="2 3">NBRC 102526</strain>
    </source>
</reference>
<gene>
    <name evidence="2" type="ORF">NF685_04095</name>
</gene>
<name>A0ABT1CEC8_9PROT</name>
<dbReference type="Proteomes" id="UP001523401">
    <property type="component" value="Unassembled WGS sequence"/>
</dbReference>
<keyword evidence="3" id="KW-1185">Reference proteome</keyword>
<accession>A0ABT1CEC8</accession>
<dbReference type="EMBL" id="JAMXQU010000002">
    <property type="protein sequence ID" value="MCO6159212.1"/>
    <property type="molecule type" value="Genomic_DNA"/>
</dbReference>
<evidence type="ECO:0000313" key="2">
    <source>
        <dbReference type="EMBL" id="MCO6159212.1"/>
    </source>
</evidence>
<evidence type="ECO:0000313" key="3">
    <source>
        <dbReference type="Proteomes" id="UP001523401"/>
    </source>
</evidence>
<organism evidence="2 3">
    <name type="scientific">Asaia lannensis NBRC 102526</name>
    <dbReference type="NCBI Taxonomy" id="1307926"/>
    <lineage>
        <taxon>Bacteria</taxon>
        <taxon>Pseudomonadati</taxon>
        <taxon>Pseudomonadota</taxon>
        <taxon>Alphaproteobacteria</taxon>
        <taxon>Acetobacterales</taxon>
        <taxon>Acetobacteraceae</taxon>
        <taxon>Asaia</taxon>
    </lineage>
</organism>
<sequence length="125" mass="13369">MVDRAQALTAVLRRETGVRRQRRSAEADIVSAERSILASNDEDSAVEGFVNWLPEARAAIERARVAEREVAIDVAVAYQAFIQAKAAAKGTRVTAGRPSDGEDPGQGKEAQQGPRPQGSSHDVSS</sequence>
<protein>
    <submittedName>
        <fullName evidence="2">Uncharacterized protein</fullName>
    </submittedName>
</protein>
<evidence type="ECO:0000256" key="1">
    <source>
        <dbReference type="SAM" id="MobiDB-lite"/>
    </source>
</evidence>
<feature type="region of interest" description="Disordered" evidence="1">
    <location>
        <begin position="88"/>
        <end position="125"/>
    </location>
</feature>
<dbReference type="RefSeq" id="WP_252848695.1">
    <property type="nucleotide sequence ID" value="NZ_BAPW01000012.1"/>
</dbReference>
<proteinExistence type="predicted"/>